<evidence type="ECO:0000313" key="2">
    <source>
        <dbReference type="Proteomes" id="UP000441162"/>
    </source>
</evidence>
<reference evidence="1 2" key="1">
    <citation type="journal article" date="2019" name="Nat. Med.">
        <title>A library of human gut bacterial isolates paired with longitudinal multiomics data enables mechanistic microbiome research.</title>
        <authorList>
            <person name="Poyet M."/>
            <person name="Groussin M."/>
            <person name="Gibbons S.M."/>
            <person name="Avila-Pacheco J."/>
            <person name="Jiang X."/>
            <person name="Kearney S.M."/>
            <person name="Perrotta A.R."/>
            <person name="Berdy B."/>
            <person name="Zhao S."/>
            <person name="Lieberman T.D."/>
            <person name="Swanson P.K."/>
            <person name="Smith M."/>
            <person name="Roesemann S."/>
            <person name="Alexander J.E."/>
            <person name="Rich S.A."/>
            <person name="Livny J."/>
            <person name="Vlamakis H."/>
            <person name="Clish C."/>
            <person name="Bullock K."/>
            <person name="Deik A."/>
            <person name="Scott J."/>
            <person name="Pierce K.A."/>
            <person name="Xavier R.J."/>
            <person name="Alm E.J."/>
        </authorList>
    </citation>
    <scope>NUCLEOTIDE SEQUENCE [LARGE SCALE GENOMIC DNA]</scope>
    <source>
        <strain evidence="1 2">BIOML-A4</strain>
    </source>
</reference>
<sequence>MCMYMNFHTSRMKFHIRNGGVFYLCRRIVSRHSVEVQILYGAFYEEKVLECSTLYQAGIVYKKENI</sequence>
<protein>
    <submittedName>
        <fullName evidence="1">Uncharacterized protein</fullName>
    </submittedName>
</protein>
<dbReference type="Proteomes" id="UP000441162">
    <property type="component" value="Unassembled WGS sequence"/>
</dbReference>
<comment type="caution">
    <text evidence="1">The sequence shown here is derived from an EMBL/GenBank/DDBJ whole genome shotgun (WGS) entry which is preliminary data.</text>
</comment>
<accession>A0A6A1II70</accession>
<evidence type="ECO:0000313" key="1">
    <source>
        <dbReference type="EMBL" id="KAA5406938.1"/>
    </source>
</evidence>
<dbReference type="AlphaFoldDB" id="A0A6A1II70"/>
<organism evidence="1 2">
    <name type="scientific">Phocaeicola dorei</name>
    <dbReference type="NCBI Taxonomy" id="357276"/>
    <lineage>
        <taxon>Bacteria</taxon>
        <taxon>Pseudomonadati</taxon>
        <taxon>Bacteroidota</taxon>
        <taxon>Bacteroidia</taxon>
        <taxon>Bacteroidales</taxon>
        <taxon>Bacteroidaceae</taxon>
        <taxon>Phocaeicola</taxon>
    </lineage>
</organism>
<name>A0A6A1II70_9BACT</name>
<dbReference type="EMBL" id="VVZA01000003">
    <property type="protein sequence ID" value="KAA5406938.1"/>
    <property type="molecule type" value="Genomic_DNA"/>
</dbReference>
<proteinExistence type="predicted"/>
<gene>
    <name evidence="1" type="ORF">F2Y51_05525</name>
</gene>